<evidence type="ECO:0000313" key="4">
    <source>
        <dbReference type="EMBL" id="OOO64451.1"/>
    </source>
</evidence>
<comment type="similarity">
    <text evidence="1">Belongs to the UPF0597 family.</text>
</comment>
<dbReference type="STRING" id="1962263.BS637_06020"/>
<dbReference type="EMBL" id="MRAE01000029">
    <property type="protein sequence ID" value="OOO64451.1"/>
    <property type="molecule type" value="Genomic_DNA"/>
</dbReference>
<gene>
    <name evidence="3" type="ORF">BS637_06020</name>
    <name evidence="4" type="ORF">BS638_10625</name>
</gene>
<dbReference type="Proteomes" id="UP000190206">
    <property type="component" value="Unassembled WGS sequence"/>
</dbReference>
<comment type="caution">
    <text evidence="4">The sequence shown here is derived from an EMBL/GenBank/DDBJ whole genome shotgun (WGS) entry which is preliminary data.</text>
</comment>
<dbReference type="OrthoDB" id="41906at2"/>
<dbReference type="InterPro" id="IPR021144">
    <property type="entry name" value="UPF0597"/>
</dbReference>
<dbReference type="HAMAP" id="MF_01845">
    <property type="entry name" value="UPF0597"/>
    <property type="match status" value="1"/>
</dbReference>
<dbReference type="GO" id="GO:0080146">
    <property type="term" value="F:L-cysteine desulfhydrase activity"/>
    <property type="evidence" value="ECO:0007669"/>
    <property type="project" value="TreeGrafter"/>
</dbReference>
<dbReference type="GO" id="GO:0019450">
    <property type="term" value="P:L-cysteine catabolic process to pyruvate"/>
    <property type="evidence" value="ECO:0007669"/>
    <property type="project" value="TreeGrafter"/>
</dbReference>
<keyword evidence="5" id="KW-1185">Reference proteome</keyword>
<sequence>MIPGFGVTEPASIALSTAKAYEVIGGKIKNIKIITDAKLFKNAFSCTIPGTKEVGNEIAALLGAISGDSSLGLECLKKIKKEDIKKAKSMLDKINIKIKSEVENLYVEAIVNTNNGVGRTIIRYKHDNIILVEKNNRILYQKEHTLNPSTVFSEKNIDSKKITEMKLEEILQFVNTVDYKKIAFLLDSVKMNKKLSEKGLKEGLGMGLGKLILENCDKNNYELYAEALTCGAIDARVSGAAIPAMTITGSGNHSIISTLPLLAIKEIKNLNDEILARSIALSYIINIYIKEFSGKLSAFCGCAIAAGTGVSAGICYLLGGRIKEIENTIKNMASNITGIICTGGNLSCSLKANTGVKAAFLSAKMSLKNIVIPNRCGIVSDSIENTMKNIGRIAYPGMVETDKEILSIMIENSN</sequence>
<evidence type="ECO:0000313" key="6">
    <source>
        <dbReference type="Proteomes" id="UP000190256"/>
    </source>
</evidence>
<reference evidence="4 6" key="1">
    <citation type="submission" date="2016-12" db="EMBL/GenBank/DDBJ databases">
        <title>Clostridium tepidum sp. nov., a close relative of Clostridium sporogenes and Clostridium botulinum Group I.</title>
        <authorList>
            <person name="Dobritsa A.P."/>
            <person name="Kutumbaka K.K."/>
            <person name="Werner K."/>
            <person name="Wiedmann M."/>
            <person name="Asmus A."/>
            <person name="Samadpour M."/>
        </authorList>
    </citation>
    <scope>NUCLEOTIDE SEQUENCE [LARGE SCALE GENOMIC DNA]</scope>
    <source>
        <strain evidence="4 6">IEH 97212</strain>
    </source>
</reference>
<protein>
    <recommendedName>
        <fullName evidence="1">UPF0597 protein BS637_06020</fullName>
    </recommendedName>
</protein>
<dbReference type="Proteomes" id="UP000190256">
    <property type="component" value="Unassembled WGS sequence"/>
</dbReference>
<accession>A0A1S9I285</accession>
<name>A0A1S9I285_9CLOT</name>
<evidence type="ECO:0000256" key="1">
    <source>
        <dbReference type="HAMAP-Rule" id="MF_01845"/>
    </source>
</evidence>
<dbReference type="PANTHER" id="PTHR30501:SF2">
    <property type="entry name" value="UPF0597 PROTEIN YHAM"/>
    <property type="match status" value="1"/>
</dbReference>
<dbReference type="EMBL" id="MRAD01000004">
    <property type="protein sequence ID" value="OOO62838.1"/>
    <property type="molecule type" value="Genomic_DNA"/>
</dbReference>
<dbReference type="Pfam" id="PF03313">
    <property type="entry name" value="SDH_alpha"/>
    <property type="match status" value="1"/>
</dbReference>
<dbReference type="PANTHER" id="PTHR30501">
    <property type="entry name" value="UPF0597 PROTEIN YHAM"/>
    <property type="match status" value="1"/>
</dbReference>
<dbReference type="AlphaFoldDB" id="A0A1S9I285"/>
<reference evidence="3 5" key="2">
    <citation type="submission" date="2016-12" db="EMBL/GenBank/DDBJ databases">
        <title>Clostridium tepidum sp. nov., a close relative of Clostridium sporogenes and Clostridium botulinum Group I.</title>
        <authorList>
            <person name="Dobritsa A.P."/>
            <person name="Kutumbaka K."/>
            <person name="Werner K."/>
            <person name="Samadpour M."/>
        </authorList>
    </citation>
    <scope>NUCLEOTIDE SEQUENCE [LARGE SCALE GENOMIC DNA]</scope>
    <source>
        <strain evidence="3 5">PE</strain>
    </source>
</reference>
<dbReference type="RefSeq" id="WP_078023865.1">
    <property type="nucleotide sequence ID" value="NZ_JADPGM010000004.1"/>
</dbReference>
<dbReference type="InterPro" id="IPR005130">
    <property type="entry name" value="Ser_deHydtase-like_asu"/>
</dbReference>
<feature type="domain" description="Serine dehydratase-like alpha subunit" evidence="2">
    <location>
        <begin position="72"/>
        <end position="406"/>
    </location>
</feature>
<organism evidence="4 6">
    <name type="scientific">Clostridium tepidum</name>
    <dbReference type="NCBI Taxonomy" id="1962263"/>
    <lineage>
        <taxon>Bacteria</taxon>
        <taxon>Bacillati</taxon>
        <taxon>Bacillota</taxon>
        <taxon>Clostridia</taxon>
        <taxon>Eubacteriales</taxon>
        <taxon>Clostridiaceae</taxon>
        <taxon>Clostridium</taxon>
    </lineage>
</organism>
<evidence type="ECO:0000259" key="2">
    <source>
        <dbReference type="Pfam" id="PF03313"/>
    </source>
</evidence>
<dbReference type="PIRSF" id="PIRSF006054">
    <property type="entry name" value="UCP006054"/>
    <property type="match status" value="1"/>
</dbReference>
<proteinExistence type="inferred from homology"/>
<evidence type="ECO:0000313" key="3">
    <source>
        <dbReference type="EMBL" id="OOO62838.1"/>
    </source>
</evidence>
<evidence type="ECO:0000313" key="5">
    <source>
        <dbReference type="Proteomes" id="UP000190206"/>
    </source>
</evidence>